<protein>
    <submittedName>
        <fullName evidence="1">Uncharacterized protein</fullName>
    </submittedName>
</protein>
<organism evidence="1">
    <name type="scientific">marine sediment metagenome</name>
    <dbReference type="NCBI Taxonomy" id="412755"/>
    <lineage>
        <taxon>unclassified sequences</taxon>
        <taxon>metagenomes</taxon>
        <taxon>ecological metagenomes</taxon>
    </lineage>
</organism>
<dbReference type="EMBL" id="LAZR01053768">
    <property type="protein sequence ID" value="KKK80022.1"/>
    <property type="molecule type" value="Genomic_DNA"/>
</dbReference>
<proteinExistence type="predicted"/>
<comment type="caution">
    <text evidence="1">The sequence shown here is derived from an EMBL/GenBank/DDBJ whole genome shotgun (WGS) entry which is preliminary data.</text>
</comment>
<sequence>MVAARIVSPRFADYKVDGFDFYSESGQFDESFRGDVIKIIQDEIKIQMTTVEEDVEKPAVKGSVESQITQNINKVSSLAQNPASMGAELIAKLPHAAVIALAIKLYPVIIDYLTRPGGPMDIRFRRKIELEWNGFLDRQTQKNTQLGIRGVRIQSNAGFIQLSGGSSGNSMRLQKDPSKELNRQDILGTNAHKVLYDGL</sequence>
<dbReference type="AlphaFoldDB" id="A0A0F8YF25"/>
<accession>A0A0F8YF25</accession>
<reference evidence="1" key="1">
    <citation type="journal article" date="2015" name="Nature">
        <title>Complex archaea that bridge the gap between prokaryotes and eukaryotes.</title>
        <authorList>
            <person name="Spang A."/>
            <person name="Saw J.H."/>
            <person name="Jorgensen S.L."/>
            <person name="Zaremba-Niedzwiedzka K."/>
            <person name="Martijn J."/>
            <person name="Lind A.E."/>
            <person name="van Eijk R."/>
            <person name="Schleper C."/>
            <person name="Guy L."/>
            <person name="Ettema T.J."/>
        </authorList>
    </citation>
    <scope>NUCLEOTIDE SEQUENCE</scope>
</reference>
<name>A0A0F8YF25_9ZZZZ</name>
<evidence type="ECO:0000313" key="1">
    <source>
        <dbReference type="EMBL" id="KKK80022.1"/>
    </source>
</evidence>
<gene>
    <name evidence="1" type="ORF">LCGC14_2827650</name>
</gene>